<dbReference type="InterPro" id="IPR000048">
    <property type="entry name" value="IQ_motif_EF-hand-BS"/>
</dbReference>
<feature type="transmembrane region" description="Helical" evidence="13">
    <location>
        <begin position="559"/>
        <end position="584"/>
    </location>
</feature>
<feature type="transmembrane region" description="Helical" evidence="13">
    <location>
        <begin position="684"/>
        <end position="702"/>
    </location>
</feature>
<dbReference type="Gene3D" id="1.20.120.350">
    <property type="entry name" value="Voltage-gated potassium channels. Chain C"/>
    <property type="match status" value="1"/>
</dbReference>
<feature type="region of interest" description="Disordered" evidence="12">
    <location>
        <begin position="604"/>
        <end position="631"/>
    </location>
</feature>
<dbReference type="STRING" id="2880.D7FN88"/>
<dbReference type="InterPro" id="IPR027359">
    <property type="entry name" value="Volt_channel_dom_sf"/>
</dbReference>
<proteinExistence type="predicted"/>
<dbReference type="InterPro" id="IPR028325">
    <property type="entry name" value="VG_K_chnl"/>
</dbReference>
<name>D7FN88_ECTSI</name>
<dbReference type="eggNOG" id="KOG1419">
    <property type="taxonomic scope" value="Eukaryota"/>
</dbReference>
<feature type="transmembrane region" description="Helical" evidence="13">
    <location>
        <begin position="787"/>
        <end position="808"/>
    </location>
</feature>
<evidence type="ECO:0000256" key="9">
    <source>
        <dbReference type="ARBA" id="ARBA00023065"/>
    </source>
</evidence>
<dbReference type="PANTHER" id="PTHR11537">
    <property type="entry name" value="VOLTAGE-GATED POTASSIUM CHANNEL"/>
    <property type="match status" value="1"/>
</dbReference>
<evidence type="ECO:0000256" key="13">
    <source>
        <dbReference type="SAM" id="Phobius"/>
    </source>
</evidence>
<feature type="transmembrane region" description="Helical" evidence="13">
    <location>
        <begin position="380"/>
        <end position="403"/>
    </location>
</feature>
<protein>
    <recommendedName>
        <fullName evidence="14">Ion transport domain-containing protein</fullName>
    </recommendedName>
</protein>
<feature type="transmembrane region" description="Helical" evidence="13">
    <location>
        <begin position="354"/>
        <end position="374"/>
    </location>
</feature>
<keyword evidence="10 13" id="KW-0472">Membrane</keyword>
<comment type="subcellular location">
    <subcellularLocation>
        <location evidence="1">Membrane</location>
        <topology evidence="1">Multi-pass membrane protein</topology>
    </subcellularLocation>
</comment>
<feature type="region of interest" description="Disordered" evidence="12">
    <location>
        <begin position="1180"/>
        <end position="1205"/>
    </location>
</feature>
<feature type="transmembrane region" description="Helical" evidence="13">
    <location>
        <begin position="496"/>
        <end position="517"/>
    </location>
</feature>
<evidence type="ECO:0000256" key="5">
    <source>
        <dbReference type="ARBA" id="ARBA00022826"/>
    </source>
</evidence>
<dbReference type="GO" id="GO:0005249">
    <property type="term" value="F:voltage-gated potassium channel activity"/>
    <property type="evidence" value="ECO:0007669"/>
    <property type="project" value="InterPro"/>
</dbReference>
<dbReference type="EMBL" id="FN649735">
    <property type="protein sequence ID" value="CBJ30145.1"/>
    <property type="molecule type" value="Genomic_DNA"/>
</dbReference>
<evidence type="ECO:0000256" key="3">
    <source>
        <dbReference type="ARBA" id="ARBA00022538"/>
    </source>
</evidence>
<evidence type="ECO:0000256" key="10">
    <source>
        <dbReference type="ARBA" id="ARBA00023136"/>
    </source>
</evidence>
<feature type="transmembrane region" description="Helical" evidence="13">
    <location>
        <begin position="1086"/>
        <end position="1106"/>
    </location>
</feature>
<sequence>MYSLFSERESLLSPTAGDEAPPPTFRRRLYDLLEANTKVCTVALFTTEYILRFYSIVEATDSSGRALYSGMKGRLVWAATDFYSWVDLASIVPFYVDMAVAQDLPATQFIRLARMLRMMKEGGFGEAFDAFGEIYRKNKKIVTTSVFVGLTTWLMLSSFNHIAERDNPRMVWIYPSCYSPYSDDDEGAGPRDGRPDCPHRYGSILSSSYFTLLNLFGEFPLMDNHSTAGRFIGVFTAVVAVAVFAIPTGIFGAGFEDMIQHRKQGKQQQEDEQAAAYAGGAVNDAAGDGSGSSAGGYFTLAPAAPAGPDGGNSVDVSDHAYGGGSAVGGDASGGGDGFEFLDTSTRAGKRYRTFVLAVVVLDILAFFASTTFYLQDGRLFGAGVALGALEILSVATFTMDYAARVMNAASSLSSSAGGCCSGGAMRYVLSFYGVVDLMSVLPFFLGLPFCGGLRDLSPKLLPTLVRSCRLIRMLKLERYVRAFEVFDDAIRDQHDILAVSGFFALVAWVFASSLLYYTESEGPDPNMTPYYQSVPMAMWVTMLNLAGEAPLCDYTVWGKIITGALGIFGVGVFAVPVGLLGAGFQEYVEAFPDKEEQDTHKGNLPIRAGLASGTSNSSAGERGSPGGSRQKPLRKRLHAFLEARTTWGRRFEAFIMFVIFVTVTQVILMTMPSVCEDENHCPTVFDNVELVAVVIFTLEYAARVYAAPEAYPEKSACMARLRYMVSFYAMIDFLAIFPYYVAQMSARVDEYDNYLRLLRLLRIIKLDKYAPCVSLIDDVFRLKWRGLLVAGYASAVMLAWFGSLMYLVERDDNEVQIQCYFESQRFSSVLNALQYDLILLTGDYPLIDFTLLGRYINFVQVLEESRNAKHAKRKAAAVLLQRQVRGHLARRQFHLVVEGAQQQEEERKRQKRLMELDYEAHLPVYDRSMRICYRFSTGVTEAGKLFDGFVAVLILLNVVAVIAESEPSLGGTGGPSEGRFQTFFDGFEAFSVLVFTAEISMRLFIAPISSKYAFSRWKYLSSFFGVVDVASIAPWYIETILWSAGVYFDASVFRVLRLFRILQLEHFVSAFSLLDDVWTASKDTLAATGLLALVVWVGSAFLFYLFEKDNMCTGEAFSSIPDAMFYTAVFLGGEWSEIDFTWAGKVLCCVLCVFGIVLFGIPVGTVFEAFQDVMQEVNEEEEEDTPGRDGSAGETYGIQIGSSQA</sequence>
<feature type="domain" description="Ion transport" evidence="14">
    <location>
        <begin position="944"/>
        <end position="1175"/>
    </location>
</feature>
<feature type="transmembrane region" description="Helical" evidence="13">
    <location>
        <begin position="653"/>
        <end position="672"/>
    </location>
</feature>
<accession>D7FN88</accession>
<feature type="transmembrane region" description="Helical" evidence="13">
    <location>
        <begin position="1017"/>
        <end position="1037"/>
    </location>
</feature>
<feature type="domain" description="Ion transport" evidence="14">
    <location>
        <begin position="31"/>
        <end position="262"/>
    </location>
</feature>
<evidence type="ECO:0000256" key="2">
    <source>
        <dbReference type="ARBA" id="ARBA00022448"/>
    </source>
</evidence>
<dbReference type="Pfam" id="PF00520">
    <property type="entry name" value="Ion_trans"/>
    <property type="match status" value="4"/>
</dbReference>
<dbReference type="Gene3D" id="1.10.287.70">
    <property type="match status" value="3"/>
</dbReference>
<keyword evidence="2" id="KW-0813">Transport</keyword>
<feature type="transmembrane region" description="Helical" evidence="13">
    <location>
        <begin position="141"/>
        <end position="162"/>
    </location>
</feature>
<evidence type="ECO:0000256" key="1">
    <source>
        <dbReference type="ARBA" id="ARBA00004141"/>
    </source>
</evidence>
<dbReference type="OrthoDB" id="415460at2759"/>
<keyword evidence="5" id="KW-0631">Potassium channel</keyword>
<evidence type="ECO:0000256" key="4">
    <source>
        <dbReference type="ARBA" id="ARBA00022692"/>
    </source>
</evidence>
<dbReference type="eggNOG" id="KOG3713">
    <property type="taxonomic scope" value="Eukaryota"/>
</dbReference>
<feature type="transmembrane region" description="Helical" evidence="13">
    <location>
        <begin position="231"/>
        <end position="255"/>
    </location>
</feature>
<feature type="transmembrane region" description="Helical" evidence="13">
    <location>
        <begin position="945"/>
        <end position="963"/>
    </location>
</feature>
<evidence type="ECO:0000313" key="15">
    <source>
        <dbReference type="EMBL" id="CBJ30145.1"/>
    </source>
</evidence>
<feature type="transmembrane region" description="Helical" evidence="13">
    <location>
        <begin position="983"/>
        <end position="1005"/>
    </location>
</feature>
<dbReference type="SMART" id="SM00015">
    <property type="entry name" value="IQ"/>
    <property type="match status" value="1"/>
</dbReference>
<keyword evidence="9" id="KW-0406">Ion transport</keyword>
<feature type="transmembrane region" description="Helical" evidence="13">
    <location>
        <begin position="723"/>
        <end position="742"/>
    </location>
</feature>
<keyword evidence="4 13" id="KW-0812">Transmembrane</keyword>
<keyword evidence="8 13" id="KW-1133">Transmembrane helix</keyword>
<gene>
    <name evidence="15" type="ORF">Esi_0177_0026</name>
</gene>
<organism evidence="15 16">
    <name type="scientific">Ectocarpus siliculosus</name>
    <name type="common">Brown alga</name>
    <name type="synonym">Conferva siliculosa</name>
    <dbReference type="NCBI Taxonomy" id="2880"/>
    <lineage>
        <taxon>Eukaryota</taxon>
        <taxon>Sar</taxon>
        <taxon>Stramenopiles</taxon>
        <taxon>Ochrophyta</taxon>
        <taxon>PX clade</taxon>
        <taxon>Phaeophyceae</taxon>
        <taxon>Ectocarpales</taxon>
        <taxon>Ectocarpaceae</taxon>
        <taxon>Ectocarpus</taxon>
    </lineage>
</organism>
<feature type="transmembrane region" description="Helical" evidence="13">
    <location>
        <begin position="1142"/>
        <end position="1167"/>
    </location>
</feature>
<dbReference type="InParanoid" id="D7FN88"/>
<feature type="domain" description="Ion transport" evidence="14">
    <location>
        <begin position="651"/>
        <end position="843"/>
    </location>
</feature>
<keyword evidence="11" id="KW-0407">Ion channel</keyword>
<keyword evidence="7" id="KW-0630">Potassium</keyword>
<dbReference type="EMBL" id="FN648270">
    <property type="protein sequence ID" value="CBJ30145.1"/>
    <property type="molecule type" value="Genomic_DNA"/>
</dbReference>
<dbReference type="PRINTS" id="PR00169">
    <property type="entry name" value="KCHANNEL"/>
</dbReference>
<dbReference type="OMA" id="MWITLLN"/>
<dbReference type="GO" id="GO:0001508">
    <property type="term" value="P:action potential"/>
    <property type="evidence" value="ECO:0007669"/>
    <property type="project" value="TreeGrafter"/>
</dbReference>
<keyword evidence="16" id="KW-1185">Reference proteome</keyword>
<dbReference type="SUPFAM" id="SSF81324">
    <property type="entry name" value="Voltage-gated potassium channels"/>
    <property type="match status" value="4"/>
</dbReference>
<evidence type="ECO:0000259" key="14">
    <source>
        <dbReference type="Pfam" id="PF00520"/>
    </source>
</evidence>
<dbReference type="PANTHER" id="PTHR11537:SF254">
    <property type="entry name" value="POTASSIUM VOLTAGE-GATED CHANNEL PROTEIN SHAB"/>
    <property type="match status" value="1"/>
</dbReference>
<dbReference type="InterPro" id="IPR005821">
    <property type="entry name" value="Ion_trans_dom"/>
</dbReference>
<dbReference type="Pfam" id="PF00612">
    <property type="entry name" value="IQ"/>
    <property type="match status" value="1"/>
</dbReference>
<keyword evidence="3" id="KW-0633">Potassium transport</keyword>
<evidence type="ECO:0000256" key="8">
    <source>
        <dbReference type="ARBA" id="ARBA00022989"/>
    </source>
</evidence>
<evidence type="ECO:0000313" key="16">
    <source>
        <dbReference type="Proteomes" id="UP000002630"/>
    </source>
</evidence>
<evidence type="ECO:0000256" key="12">
    <source>
        <dbReference type="SAM" id="MobiDB-lite"/>
    </source>
</evidence>
<evidence type="ECO:0000256" key="7">
    <source>
        <dbReference type="ARBA" id="ARBA00022958"/>
    </source>
</evidence>
<dbReference type="GO" id="GO:0008076">
    <property type="term" value="C:voltage-gated potassium channel complex"/>
    <property type="evidence" value="ECO:0007669"/>
    <property type="project" value="InterPro"/>
</dbReference>
<dbReference type="Proteomes" id="UP000002630">
    <property type="component" value="Linkage Group LG10"/>
</dbReference>
<evidence type="ECO:0000256" key="11">
    <source>
        <dbReference type="ARBA" id="ARBA00023303"/>
    </source>
</evidence>
<keyword evidence="6" id="KW-0851">Voltage-gated channel</keyword>
<feature type="domain" description="Ion transport" evidence="14">
    <location>
        <begin position="351"/>
        <end position="587"/>
    </location>
</feature>
<dbReference type="AlphaFoldDB" id="D7FN88"/>
<reference evidence="15 16" key="1">
    <citation type="journal article" date="2010" name="Nature">
        <title>The Ectocarpus genome and the independent evolution of multicellularity in brown algae.</title>
        <authorList>
            <person name="Cock J.M."/>
            <person name="Sterck L."/>
            <person name="Rouze P."/>
            <person name="Scornet D."/>
            <person name="Allen A.E."/>
            <person name="Amoutzias G."/>
            <person name="Anthouard V."/>
            <person name="Artiguenave F."/>
            <person name="Aury J.M."/>
            <person name="Badger J.H."/>
            <person name="Beszteri B."/>
            <person name="Billiau K."/>
            <person name="Bonnet E."/>
            <person name="Bothwell J.H."/>
            <person name="Bowler C."/>
            <person name="Boyen C."/>
            <person name="Brownlee C."/>
            <person name="Carrano C.J."/>
            <person name="Charrier B."/>
            <person name="Cho G.Y."/>
            <person name="Coelho S.M."/>
            <person name="Collen J."/>
            <person name="Corre E."/>
            <person name="Da Silva C."/>
            <person name="Delage L."/>
            <person name="Delaroque N."/>
            <person name="Dittami S.M."/>
            <person name="Doulbeau S."/>
            <person name="Elias M."/>
            <person name="Farnham G."/>
            <person name="Gachon C.M."/>
            <person name="Gschloessl B."/>
            <person name="Heesch S."/>
            <person name="Jabbari K."/>
            <person name="Jubin C."/>
            <person name="Kawai H."/>
            <person name="Kimura K."/>
            <person name="Kloareg B."/>
            <person name="Kupper F.C."/>
            <person name="Lang D."/>
            <person name="Le Bail A."/>
            <person name="Leblanc C."/>
            <person name="Lerouge P."/>
            <person name="Lohr M."/>
            <person name="Lopez P.J."/>
            <person name="Martens C."/>
            <person name="Maumus F."/>
            <person name="Michel G."/>
            <person name="Miranda-Saavedra D."/>
            <person name="Morales J."/>
            <person name="Moreau H."/>
            <person name="Motomura T."/>
            <person name="Nagasato C."/>
            <person name="Napoli C.A."/>
            <person name="Nelson D.R."/>
            <person name="Nyvall-Collen P."/>
            <person name="Peters A.F."/>
            <person name="Pommier C."/>
            <person name="Potin P."/>
            <person name="Poulain J."/>
            <person name="Quesneville H."/>
            <person name="Read B."/>
            <person name="Rensing S.A."/>
            <person name="Ritter A."/>
            <person name="Rousvoal S."/>
            <person name="Samanta M."/>
            <person name="Samson G."/>
            <person name="Schroeder D.C."/>
            <person name="Segurens B."/>
            <person name="Strittmatter M."/>
            <person name="Tonon T."/>
            <person name="Tregear J.W."/>
            <person name="Valentin K."/>
            <person name="von Dassow P."/>
            <person name="Yamagishi T."/>
            <person name="Van de Peer Y."/>
            <person name="Wincker P."/>
        </authorList>
    </citation>
    <scope>NUCLEOTIDE SEQUENCE [LARGE SCALE GENOMIC DNA]</scope>
    <source>
        <strain evidence="16">Ec32 / CCAP1310/4</strain>
    </source>
</reference>
<evidence type="ECO:0000256" key="6">
    <source>
        <dbReference type="ARBA" id="ARBA00022882"/>
    </source>
</evidence>
<dbReference type="PROSITE" id="PS50096">
    <property type="entry name" value="IQ"/>
    <property type="match status" value="1"/>
</dbReference>